<keyword evidence="3" id="KW-1185">Reference proteome</keyword>
<organism evidence="2 3">
    <name type="scientific">Polyangium fumosum</name>
    <dbReference type="NCBI Taxonomy" id="889272"/>
    <lineage>
        <taxon>Bacteria</taxon>
        <taxon>Pseudomonadati</taxon>
        <taxon>Myxococcota</taxon>
        <taxon>Polyangia</taxon>
        <taxon>Polyangiales</taxon>
        <taxon>Polyangiaceae</taxon>
        <taxon>Polyangium</taxon>
    </lineage>
</organism>
<dbReference type="OrthoDB" id="937114at2"/>
<evidence type="ECO:0000256" key="1">
    <source>
        <dbReference type="SAM" id="SignalP"/>
    </source>
</evidence>
<dbReference type="RefSeq" id="WP_136928089.1">
    <property type="nucleotide sequence ID" value="NZ_SSMQ01000005.1"/>
</dbReference>
<dbReference type="PANTHER" id="PTHR35580">
    <property type="entry name" value="CELL SURFACE GLYCOPROTEIN (S-LAYER PROTEIN)-LIKE PROTEIN"/>
    <property type="match status" value="1"/>
</dbReference>
<comment type="caution">
    <text evidence="2">The sequence shown here is derived from an EMBL/GenBank/DDBJ whole genome shotgun (WGS) entry which is preliminary data.</text>
</comment>
<dbReference type="SUPFAM" id="SSF101898">
    <property type="entry name" value="NHL repeat"/>
    <property type="match status" value="1"/>
</dbReference>
<evidence type="ECO:0008006" key="4">
    <source>
        <dbReference type="Google" id="ProtNLM"/>
    </source>
</evidence>
<keyword evidence="1" id="KW-0732">Signal</keyword>
<feature type="signal peptide" evidence="1">
    <location>
        <begin position="1"/>
        <end position="25"/>
    </location>
</feature>
<accession>A0A4U1JGX4</accession>
<dbReference type="InterPro" id="IPR052918">
    <property type="entry name" value="Motility_Chemotaxis_Reg"/>
</dbReference>
<dbReference type="PROSITE" id="PS51257">
    <property type="entry name" value="PROKAR_LIPOPROTEIN"/>
    <property type="match status" value="1"/>
</dbReference>
<gene>
    <name evidence="2" type="ORF">E8A74_06700</name>
</gene>
<dbReference type="Proteomes" id="UP000309215">
    <property type="component" value="Unassembled WGS sequence"/>
</dbReference>
<dbReference type="Gene3D" id="2.80.10.50">
    <property type="match status" value="1"/>
</dbReference>
<name>A0A4U1JGX4_9BACT</name>
<dbReference type="AlphaFoldDB" id="A0A4U1JGX4"/>
<evidence type="ECO:0000313" key="2">
    <source>
        <dbReference type="EMBL" id="TKD11815.1"/>
    </source>
</evidence>
<proteinExistence type="predicted"/>
<reference evidence="2 3" key="1">
    <citation type="submission" date="2019-04" db="EMBL/GenBank/DDBJ databases">
        <authorList>
            <person name="Li Y."/>
            <person name="Wang J."/>
        </authorList>
    </citation>
    <scope>NUCLEOTIDE SEQUENCE [LARGE SCALE GENOMIC DNA]</scope>
    <source>
        <strain evidence="2 3">DSM 14668</strain>
    </source>
</reference>
<dbReference type="PANTHER" id="PTHR35580:SF1">
    <property type="entry name" value="PHYTASE-LIKE DOMAIN-CONTAINING PROTEIN"/>
    <property type="match status" value="1"/>
</dbReference>
<sequence length="529" mass="55844">MTKRMRKVATVAALSAALGGCNARALVYGPEPQLWQPSVEMSGLGNGRVVVEKLPEGCGVECLDHWGKGIALRLTPVPDDRSTFVGWAGACSGTGICELMPDQFWMTATARFADRSSVGTTVVASRINPSGAWGLAVTGDGDALVGGADTDFLSRFDARGARVFRLDARGASARAVAFDPEGNAIAVGIARRPGGDAAEVAWLGQVGDASSAFIAKITSSGRVLWSHTFPASVLASFDAVAVDPAGDAYVAGGFQGRMTIGDVTFEEPTGTGLLARFRPDGSLVWARAYVGAGVRMASIALTPTGDVVAATGRLASEQRPVGAAVVSFSKRGEERWSWHSDPVELDLDAITPLAGGDVVVGGKIRGPVHLAGRHWPPLGRFWEDAIVVRLAPPGVERWAQRFGGPGRDRVTHLGGDGHGGLIATGAFTGPMRFGDQVLESEAYRVEEPGGSTPPPDGFVMSIGPEGEQRWAERFGHAGDDTVWAASVDTRGTLRLLLEHLDVREQVHDTGKTIWGEHEYALLARSYPFR</sequence>
<protein>
    <recommendedName>
        <fullName evidence="4">Bacterial repeat domain-containing protein</fullName>
    </recommendedName>
</protein>
<feature type="chain" id="PRO_5020672459" description="Bacterial repeat domain-containing protein" evidence="1">
    <location>
        <begin position="26"/>
        <end position="529"/>
    </location>
</feature>
<evidence type="ECO:0000313" key="3">
    <source>
        <dbReference type="Proteomes" id="UP000309215"/>
    </source>
</evidence>
<dbReference type="EMBL" id="SSMQ01000005">
    <property type="protein sequence ID" value="TKD11815.1"/>
    <property type="molecule type" value="Genomic_DNA"/>
</dbReference>